<sequence>MDEMTEHEKFLWDELSAANDMMLRNAFLLEDYIDYINAAGLREEFEAFRKVKAQQEANKSS</sequence>
<gene>
    <name evidence="1" type="ORF">BP422_09875</name>
</gene>
<proteinExistence type="predicted"/>
<evidence type="ECO:0008006" key="3">
    <source>
        <dbReference type="Google" id="ProtNLM"/>
    </source>
</evidence>
<dbReference type="Proteomes" id="UP000197781">
    <property type="component" value="Chromosome"/>
</dbReference>
<name>A0A220MFI0_9BACL</name>
<dbReference type="RefSeq" id="WP_088907621.1">
    <property type="nucleotide sequence ID" value="NZ_CP018145.1"/>
</dbReference>
<dbReference type="AlphaFoldDB" id="A0A220MFI0"/>
<dbReference type="KEGG" id="bfm:BP422_09875"/>
<protein>
    <recommendedName>
        <fullName evidence="3">Phage protein</fullName>
    </recommendedName>
</protein>
<accession>A0A220MFI0</accession>
<evidence type="ECO:0000313" key="2">
    <source>
        <dbReference type="Proteomes" id="UP000197781"/>
    </source>
</evidence>
<organism evidence="1 2">
    <name type="scientific">Brevibacillus formosus</name>
    <dbReference type="NCBI Taxonomy" id="54913"/>
    <lineage>
        <taxon>Bacteria</taxon>
        <taxon>Bacillati</taxon>
        <taxon>Bacillota</taxon>
        <taxon>Bacilli</taxon>
        <taxon>Bacillales</taxon>
        <taxon>Paenibacillaceae</taxon>
        <taxon>Brevibacillus</taxon>
    </lineage>
</organism>
<reference evidence="1 2" key="1">
    <citation type="submission" date="2016-11" db="EMBL/GenBank/DDBJ databases">
        <authorList>
            <person name="Jaros S."/>
            <person name="Januszkiewicz K."/>
            <person name="Wedrychowicz H."/>
        </authorList>
    </citation>
    <scope>NUCLEOTIDE SEQUENCE [LARGE SCALE GENOMIC DNA]</scope>
    <source>
        <strain evidence="1 2">NF2</strain>
    </source>
</reference>
<evidence type="ECO:0000313" key="1">
    <source>
        <dbReference type="EMBL" id="ASJ53827.1"/>
    </source>
</evidence>
<dbReference type="EMBL" id="CP018145">
    <property type="protein sequence ID" value="ASJ53827.1"/>
    <property type="molecule type" value="Genomic_DNA"/>
</dbReference>